<proteinExistence type="predicted"/>
<organism evidence="1 2">
    <name type="scientific">Candidatus Kuenenbacteria bacterium CG22_combo_CG10-13_8_21_14_all_39_9</name>
    <dbReference type="NCBI Taxonomy" id="1974621"/>
    <lineage>
        <taxon>Bacteria</taxon>
        <taxon>Candidatus Kueneniibacteriota</taxon>
    </lineage>
</organism>
<dbReference type="Proteomes" id="UP000230159">
    <property type="component" value="Unassembled WGS sequence"/>
</dbReference>
<evidence type="ECO:0000313" key="1">
    <source>
        <dbReference type="EMBL" id="PIP75796.1"/>
    </source>
</evidence>
<evidence type="ECO:0008006" key="3">
    <source>
        <dbReference type="Google" id="ProtNLM"/>
    </source>
</evidence>
<dbReference type="AlphaFoldDB" id="A0A2H0D0X7"/>
<gene>
    <name evidence="1" type="ORF">COW86_01735</name>
</gene>
<dbReference type="InterPro" id="IPR031100">
    <property type="entry name" value="LOG_fam"/>
</dbReference>
<sequence length="128" mass="14329">MTVSYKGELAAYKRLGKLNEHASAVIILPGGIGTEIELMTNLHFNKEINQRVNLPSKPLIFIGNSHLEMVQKKFGEVVNKSQDVYLVSTPAEAKHLVDLLEQIQNSEEKDKSGRACTETDKYLLKFKG</sequence>
<accession>A0A2H0D0X7</accession>
<dbReference type="Pfam" id="PF03641">
    <property type="entry name" value="Lysine_decarbox"/>
    <property type="match status" value="1"/>
</dbReference>
<name>A0A2H0D0X7_9BACT</name>
<protein>
    <recommendedName>
        <fullName evidence="3">Cytokinin riboside 5'-monophosphate phosphoribohydrolase</fullName>
    </recommendedName>
</protein>
<dbReference type="SUPFAM" id="SSF102405">
    <property type="entry name" value="MCP/YpsA-like"/>
    <property type="match status" value="1"/>
</dbReference>
<dbReference type="Gene3D" id="3.40.50.450">
    <property type="match status" value="1"/>
</dbReference>
<dbReference type="EMBL" id="PCTN01000077">
    <property type="protein sequence ID" value="PIP75796.1"/>
    <property type="molecule type" value="Genomic_DNA"/>
</dbReference>
<evidence type="ECO:0000313" key="2">
    <source>
        <dbReference type="Proteomes" id="UP000230159"/>
    </source>
</evidence>
<comment type="caution">
    <text evidence="1">The sequence shown here is derived from an EMBL/GenBank/DDBJ whole genome shotgun (WGS) entry which is preliminary data.</text>
</comment>
<reference evidence="1 2" key="1">
    <citation type="submission" date="2017-09" db="EMBL/GenBank/DDBJ databases">
        <title>Depth-based differentiation of microbial function through sediment-hosted aquifers and enrichment of novel symbionts in the deep terrestrial subsurface.</title>
        <authorList>
            <person name="Probst A.J."/>
            <person name="Ladd B."/>
            <person name="Jarett J.K."/>
            <person name="Geller-Mcgrath D.E."/>
            <person name="Sieber C.M."/>
            <person name="Emerson J.B."/>
            <person name="Anantharaman K."/>
            <person name="Thomas B.C."/>
            <person name="Malmstrom R."/>
            <person name="Stieglmeier M."/>
            <person name="Klingl A."/>
            <person name="Woyke T."/>
            <person name="Ryan C.M."/>
            <person name="Banfield J.F."/>
        </authorList>
    </citation>
    <scope>NUCLEOTIDE SEQUENCE [LARGE SCALE GENOMIC DNA]</scope>
    <source>
        <strain evidence="1">CG22_combo_CG10-13_8_21_14_all_39_9</strain>
    </source>
</reference>